<dbReference type="AlphaFoldDB" id="A0AAD5SST3"/>
<evidence type="ECO:0000313" key="2">
    <source>
        <dbReference type="EMBL" id="KAJ3094307.1"/>
    </source>
</evidence>
<accession>A0AAD5SST3</accession>
<dbReference type="EMBL" id="JADGJH010002878">
    <property type="protein sequence ID" value="KAJ3094307.1"/>
    <property type="molecule type" value="Genomic_DNA"/>
</dbReference>
<evidence type="ECO:0000313" key="3">
    <source>
        <dbReference type="Proteomes" id="UP001211907"/>
    </source>
</evidence>
<keyword evidence="3" id="KW-1185">Reference proteome</keyword>
<sequence>MEVTNCFLVKPQQSILPAAELTEQKTPPRNRRKSIIVTPNTDRVLRSAASPKITPEFESRQETPTKNSANQQTSTKNSGRQRSAKSSPINAESSPLSRRDSIAGSSSSSALKKTPVKAVAKRSYTPVVSSPLAARAAIVAEFVERQTPKAQRNTVTTRASSYENIESSVAKTTPKSTLKTGAVQTPLLMKFVKSIGKSETKTKKFETADVQKAEADDEDEDIDMLAADDTFNKPSDLFTKALKGKRRISDFNVTKKDDTVMLKTFGDDLINKPLAIVDTRLPIAETSIVQHQPTKSDGSDQKTSETQEDEEEEEKITLSEFLQATGLHFIDGLSTTLRRETSAFTANDGIIASKLDFMKASI</sequence>
<feature type="non-terminal residue" evidence="2">
    <location>
        <position position="1"/>
    </location>
</feature>
<comment type="caution">
    <text evidence="2">The sequence shown here is derived from an EMBL/GenBank/DDBJ whole genome shotgun (WGS) entry which is preliminary data.</text>
</comment>
<dbReference type="Proteomes" id="UP001211907">
    <property type="component" value="Unassembled WGS sequence"/>
</dbReference>
<feature type="compositionally biased region" description="Polar residues" evidence="1">
    <location>
        <begin position="64"/>
        <end position="96"/>
    </location>
</feature>
<gene>
    <name evidence="2" type="ORF">HK100_006183</name>
</gene>
<feature type="region of interest" description="Disordered" evidence="1">
    <location>
        <begin position="287"/>
        <end position="314"/>
    </location>
</feature>
<evidence type="ECO:0000256" key="1">
    <source>
        <dbReference type="SAM" id="MobiDB-lite"/>
    </source>
</evidence>
<protein>
    <submittedName>
        <fullName evidence="2">Uncharacterized protein</fullName>
    </submittedName>
</protein>
<organism evidence="2 3">
    <name type="scientific">Physocladia obscura</name>
    <dbReference type="NCBI Taxonomy" id="109957"/>
    <lineage>
        <taxon>Eukaryota</taxon>
        <taxon>Fungi</taxon>
        <taxon>Fungi incertae sedis</taxon>
        <taxon>Chytridiomycota</taxon>
        <taxon>Chytridiomycota incertae sedis</taxon>
        <taxon>Chytridiomycetes</taxon>
        <taxon>Chytridiales</taxon>
        <taxon>Chytriomycetaceae</taxon>
        <taxon>Physocladia</taxon>
    </lineage>
</organism>
<proteinExistence type="predicted"/>
<reference evidence="2" key="1">
    <citation type="submission" date="2020-05" db="EMBL/GenBank/DDBJ databases">
        <title>Phylogenomic resolution of chytrid fungi.</title>
        <authorList>
            <person name="Stajich J.E."/>
            <person name="Amses K."/>
            <person name="Simmons R."/>
            <person name="Seto K."/>
            <person name="Myers J."/>
            <person name="Bonds A."/>
            <person name="Quandt C.A."/>
            <person name="Barry K."/>
            <person name="Liu P."/>
            <person name="Grigoriev I."/>
            <person name="Longcore J.E."/>
            <person name="James T.Y."/>
        </authorList>
    </citation>
    <scope>NUCLEOTIDE SEQUENCE</scope>
    <source>
        <strain evidence="2">JEL0513</strain>
    </source>
</reference>
<name>A0AAD5SST3_9FUNG</name>
<feature type="compositionally biased region" description="Polar residues" evidence="1">
    <location>
        <begin position="287"/>
        <end position="296"/>
    </location>
</feature>
<feature type="region of interest" description="Disordered" evidence="1">
    <location>
        <begin position="19"/>
        <end position="124"/>
    </location>
</feature>